<organism evidence="1 2">
    <name type="scientific">Rhizopus delemar (strain RA 99-880 / ATCC MYA-4621 / FGSC 9543 / NRRL 43880)</name>
    <name type="common">Mucormycosis agent</name>
    <name type="synonym">Rhizopus arrhizus var. delemar</name>
    <dbReference type="NCBI Taxonomy" id="246409"/>
    <lineage>
        <taxon>Eukaryota</taxon>
        <taxon>Fungi</taxon>
        <taxon>Fungi incertae sedis</taxon>
        <taxon>Mucoromycota</taxon>
        <taxon>Mucoromycotina</taxon>
        <taxon>Mucoromycetes</taxon>
        <taxon>Mucorales</taxon>
        <taxon>Mucorineae</taxon>
        <taxon>Rhizopodaceae</taxon>
        <taxon>Rhizopus</taxon>
    </lineage>
</organism>
<gene>
    <name evidence="1" type="ORF">RO3G_01629</name>
</gene>
<reference evidence="1 2" key="1">
    <citation type="journal article" date="2009" name="PLoS Genet.">
        <title>Genomic analysis of the basal lineage fungus Rhizopus oryzae reveals a whole-genome duplication.</title>
        <authorList>
            <person name="Ma L.-J."/>
            <person name="Ibrahim A.S."/>
            <person name="Skory C."/>
            <person name="Grabherr M.G."/>
            <person name="Burger G."/>
            <person name="Butler M."/>
            <person name="Elias M."/>
            <person name="Idnurm A."/>
            <person name="Lang B.F."/>
            <person name="Sone T."/>
            <person name="Abe A."/>
            <person name="Calvo S.E."/>
            <person name="Corrochano L.M."/>
            <person name="Engels R."/>
            <person name="Fu J."/>
            <person name="Hansberg W."/>
            <person name="Kim J.-M."/>
            <person name="Kodira C.D."/>
            <person name="Koehrsen M.J."/>
            <person name="Liu B."/>
            <person name="Miranda-Saavedra D."/>
            <person name="O'Leary S."/>
            <person name="Ortiz-Castellanos L."/>
            <person name="Poulter R."/>
            <person name="Rodriguez-Romero J."/>
            <person name="Ruiz-Herrera J."/>
            <person name="Shen Y.-Q."/>
            <person name="Zeng Q."/>
            <person name="Galagan J."/>
            <person name="Birren B.W."/>
            <person name="Cuomo C.A."/>
            <person name="Wickes B.L."/>
        </authorList>
    </citation>
    <scope>NUCLEOTIDE SEQUENCE [LARGE SCALE GENOMIC DNA]</scope>
    <source>
        <strain evidence="2">RA 99-880 / ATCC MYA-4621 / FGSC 9543 / NRRL 43880</strain>
    </source>
</reference>
<evidence type="ECO:0000313" key="1">
    <source>
        <dbReference type="EMBL" id="EIE76925.1"/>
    </source>
</evidence>
<sequence>MRKALQNKPFNCFPLRNGFIPLYMAIDTYIINTQILKNSIISHLDKEVVWGAALDVTLKVMKPQGERKSITFTGTIYTDGVDVSLLNQNYDTKKKGGSSGGKSKSIKADEFQYVEKFGKEELLAGVGKCVLIDPGRRDLLYYIQATKKQSRLNPENSGSSGTT</sequence>
<name>I1BL45_RHIO9</name>
<dbReference type="Proteomes" id="UP000009138">
    <property type="component" value="Unassembled WGS sequence"/>
</dbReference>
<dbReference type="RefSeq" id="XP_067512321.1">
    <property type="nucleotide sequence ID" value="XM_067656220.1"/>
</dbReference>
<accession>I1BL45</accession>
<dbReference type="EMBL" id="CH476732">
    <property type="protein sequence ID" value="EIE76925.1"/>
    <property type="molecule type" value="Genomic_DNA"/>
</dbReference>
<proteinExistence type="predicted"/>
<protein>
    <submittedName>
        <fullName evidence="1">Uncharacterized protein</fullName>
    </submittedName>
</protein>
<keyword evidence="2" id="KW-1185">Reference proteome</keyword>
<dbReference type="InParanoid" id="I1BL45"/>
<dbReference type="AlphaFoldDB" id="I1BL45"/>
<dbReference type="VEuPathDB" id="FungiDB:RO3G_01629"/>
<evidence type="ECO:0000313" key="2">
    <source>
        <dbReference type="Proteomes" id="UP000009138"/>
    </source>
</evidence>
<dbReference type="GeneID" id="93608601"/>